<dbReference type="EMBL" id="NMQW01000009">
    <property type="protein sequence ID" value="OXM87076.1"/>
    <property type="molecule type" value="Genomic_DNA"/>
</dbReference>
<dbReference type="RefSeq" id="WP_094014172.1">
    <property type="nucleotide sequence ID" value="NZ_NMQW01000009.1"/>
</dbReference>
<evidence type="ECO:0000259" key="1">
    <source>
        <dbReference type="Pfam" id="PF06527"/>
    </source>
</evidence>
<organism evidence="2 3">
    <name type="scientific">Paenibacillus rigui</name>
    <dbReference type="NCBI Taxonomy" id="554312"/>
    <lineage>
        <taxon>Bacteria</taxon>
        <taxon>Bacillati</taxon>
        <taxon>Bacillota</taxon>
        <taxon>Bacilli</taxon>
        <taxon>Bacillales</taxon>
        <taxon>Paenibacillaceae</taxon>
        <taxon>Paenibacillus</taxon>
    </lineage>
</organism>
<evidence type="ECO:0000313" key="2">
    <source>
        <dbReference type="EMBL" id="OXM87076.1"/>
    </source>
</evidence>
<dbReference type="Proteomes" id="UP000215509">
    <property type="component" value="Unassembled WGS sequence"/>
</dbReference>
<sequence length="580" mass="67505">MEPCLLVRPEPFPDESFKGYIIRLSEANGYPDPNRIYRMAGLYKYSNGVNVCMVDEKIDVSRLSQLTTLTEEQLLSLSFYNEIAKLEQNSRLVHKLWRFGTCVYKQQLCPVCLAETSYHRKLWDLNIVTTCPVHYCFLIDQCPKCQKKISPHRPHLVYCKCGFDFREAPLENVPKEQTHVSQLLHRKLFECTTSDISISNRPLEHMEFRHVVYVIMIFCDVISLYFHGNKRLQFAQIFKQTGLHHLVQHSVRIFEHWPDSFDSFVDELRALPKGMRDGGPMGKEFGNFHQKLQERLYHPDFMFVIQRLSEYLDQHDSVHPKAIERLKKRLYQKTAIQVNTQCLKDGQLCTSKDVMRLLAIGQDQIVPLEQKSIIKCVSGPTVDGKHEWLFDLESVEELLSKIQNHMQDSPFESSSMITFQKALHIFVKWGHTLPDFVHSIVSKPIRACGRTQEIGLNGFLFISSDIERAAKGEWLSVDDAARELSTKREVIISWIQKGFLPVHKRIRKQVYPIHPKDFHKFTRLYVSAIDLVKRHPHIRSSEKLIRWLASEGIHPVTGPKIDGGRGYLYRKNPKLNKLLV</sequence>
<comment type="caution">
    <text evidence="2">The sequence shown here is derived from an EMBL/GenBank/DDBJ whole genome shotgun (WGS) entry which is preliminary data.</text>
</comment>
<dbReference type="InterPro" id="IPR009492">
    <property type="entry name" value="TniQ"/>
</dbReference>
<dbReference type="AlphaFoldDB" id="A0A229UU74"/>
<name>A0A229UU74_9BACL</name>
<dbReference type="Pfam" id="PF06527">
    <property type="entry name" value="TniQ"/>
    <property type="match status" value="1"/>
</dbReference>
<gene>
    <name evidence="2" type="ORF">CF651_07090</name>
</gene>
<accession>A0A229UU74</accession>
<dbReference type="OrthoDB" id="2565345at2"/>
<protein>
    <recommendedName>
        <fullName evidence="1">TniQ domain-containing protein</fullName>
    </recommendedName>
</protein>
<evidence type="ECO:0000313" key="3">
    <source>
        <dbReference type="Proteomes" id="UP000215509"/>
    </source>
</evidence>
<keyword evidence="3" id="KW-1185">Reference proteome</keyword>
<feature type="domain" description="TniQ" evidence="1">
    <location>
        <begin position="7"/>
        <end position="138"/>
    </location>
</feature>
<proteinExistence type="predicted"/>
<reference evidence="2 3" key="1">
    <citation type="submission" date="2017-07" db="EMBL/GenBank/DDBJ databases">
        <title>Genome sequencing and assembly of Paenibacillus rigui.</title>
        <authorList>
            <person name="Mayilraj S."/>
        </authorList>
    </citation>
    <scope>NUCLEOTIDE SEQUENCE [LARGE SCALE GENOMIC DNA]</scope>
    <source>
        <strain evidence="2 3">JCM 16352</strain>
    </source>
</reference>